<dbReference type="EMBL" id="OU900097">
    <property type="protein sequence ID" value="CAG9861340.1"/>
    <property type="molecule type" value="Genomic_DNA"/>
</dbReference>
<dbReference type="PANTHER" id="PTHR24373:SF370">
    <property type="entry name" value="FISH-LIPS, ISOFORM E"/>
    <property type="match status" value="1"/>
</dbReference>
<dbReference type="InterPro" id="IPR050328">
    <property type="entry name" value="Dev_Immune_Receptor"/>
</dbReference>
<dbReference type="AlphaFoldDB" id="A0A9N9TU80"/>
<reference evidence="3" key="1">
    <citation type="submission" date="2022-01" db="EMBL/GenBank/DDBJ databases">
        <authorList>
            <person name="King R."/>
        </authorList>
    </citation>
    <scope>NUCLEOTIDE SEQUENCE</scope>
</reference>
<dbReference type="PANTHER" id="PTHR24373">
    <property type="entry name" value="SLIT RELATED LEUCINE-RICH REPEAT NEURONAL PROTEIN"/>
    <property type="match status" value="1"/>
</dbReference>
<gene>
    <name evidence="3" type="ORF">PHYEVI_LOCUS7682</name>
</gene>
<evidence type="ECO:0008006" key="5">
    <source>
        <dbReference type="Google" id="ProtNLM"/>
    </source>
</evidence>
<evidence type="ECO:0000313" key="3">
    <source>
        <dbReference type="EMBL" id="CAG9861340.1"/>
    </source>
</evidence>
<protein>
    <recommendedName>
        <fullName evidence="5">Protein singed wings 2</fullName>
    </recommendedName>
</protein>
<evidence type="ECO:0000256" key="2">
    <source>
        <dbReference type="SAM" id="SignalP"/>
    </source>
</evidence>
<keyword evidence="4" id="KW-1185">Reference proteome</keyword>
<accession>A0A9N9TU80</accession>
<feature type="chain" id="PRO_5040406113" description="Protein singed wings 2" evidence="2">
    <location>
        <begin position="23"/>
        <end position="444"/>
    </location>
</feature>
<name>A0A9N9TU80_PHYSR</name>
<dbReference type="Proteomes" id="UP001153712">
    <property type="component" value="Chromosome 4"/>
</dbReference>
<feature type="signal peptide" evidence="2">
    <location>
        <begin position="1"/>
        <end position="22"/>
    </location>
</feature>
<keyword evidence="1 2" id="KW-0732">Signal</keyword>
<dbReference type="Gene3D" id="3.80.10.10">
    <property type="entry name" value="Ribonuclease Inhibitor"/>
    <property type="match status" value="2"/>
</dbReference>
<dbReference type="SUPFAM" id="SSF52058">
    <property type="entry name" value="L domain-like"/>
    <property type="match status" value="2"/>
</dbReference>
<proteinExistence type="predicted"/>
<organism evidence="3 4">
    <name type="scientific">Phyllotreta striolata</name>
    <name type="common">Striped flea beetle</name>
    <name type="synonym">Crioceris striolata</name>
    <dbReference type="NCBI Taxonomy" id="444603"/>
    <lineage>
        <taxon>Eukaryota</taxon>
        <taxon>Metazoa</taxon>
        <taxon>Ecdysozoa</taxon>
        <taxon>Arthropoda</taxon>
        <taxon>Hexapoda</taxon>
        <taxon>Insecta</taxon>
        <taxon>Pterygota</taxon>
        <taxon>Neoptera</taxon>
        <taxon>Endopterygota</taxon>
        <taxon>Coleoptera</taxon>
        <taxon>Polyphaga</taxon>
        <taxon>Cucujiformia</taxon>
        <taxon>Chrysomeloidea</taxon>
        <taxon>Chrysomelidae</taxon>
        <taxon>Galerucinae</taxon>
        <taxon>Alticini</taxon>
        <taxon>Phyllotreta</taxon>
    </lineage>
</organism>
<sequence>MGIRWFCICLLLNLLRLELINGRQTGNQCELFQNSTSLKCHKAYPQKLPIENAKITKLYISNLPWDILNFTRVLREFPNLEELFVEYCDIRNFVYAPNSNKIKVLSLRYNQVSRLPYDFVRNFPDLEILNIEHNLLTHLEKNFYLGKLRKLTIKNNPWRCSLDLTWAVQLDRRIAQDLANLTCKEIFAGKNLTQIAGYKEEMYRNCTQSCECTLEYVAQDFHTDVQHPIIMVNCSGRGLKQLPTQLPPYTRILHLERNEISDLKPLKTNPLFKTLWDLYLDNNTVRSISYLEGSFWLRHFRVFSLRGNLLQKVPSFVLDNALMKNPHMPSAVVLYLGNNPWRCDCIFVPVFQEYVLQKYSNRIADINDVKCKYVEGDENSLLPIINLSRSSVCIIPSDFSLQQGLDILNAVLASLIVFVLGKLAYDYYHFKKSGRLPWIVTKMP</sequence>
<dbReference type="GO" id="GO:0005615">
    <property type="term" value="C:extracellular space"/>
    <property type="evidence" value="ECO:0007669"/>
    <property type="project" value="TreeGrafter"/>
</dbReference>
<evidence type="ECO:0000256" key="1">
    <source>
        <dbReference type="ARBA" id="ARBA00022729"/>
    </source>
</evidence>
<evidence type="ECO:0000313" key="4">
    <source>
        <dbReference type="Proteomes" id="UP001153712"/>
    </source>
</evidence>
<dbReference type="OrthoDB" id="6343311at2759"/>
<dbReference type="GO" id="GO:0031012">
    <property type="term" value="C:extracellular matrix"/>
    <property type="evidence" value="ECO:0007669"/>
    <property type="project" value="TreeGrafter"/>
</dbReference>
<dbReference type="InterPro" id="IPR032675">
    <property type="entry name" value="LRR_dom_sf"/>
</dbReference>